<dbReference type="OrthoDB" id="7056878at2"/>
<feature type="coiled-coil region" evidence="1">
    <location>
        <begin position="63"/>
        <end position="104"/>
    </location>
</feature>
<keyword evidence="1" id="KW-0175">Coiled coil</keyword>
<keyword evidence="4" id="KW-1185">Reference proteome</keyword>
<keyword evidence="2" id="KW-1133">Transmembrane helix</keyword>
<name>A0A432WCR8_9GAMM</name>
<feature type="transmembrane region" description="Helical" evidence="2">
    <location>
        <begin position="13"/>
        <end position="33"/>
    </location>
</feature>
<evidence type="ECO:0000256" key="2">
    <source>
        <dbReference type="SAM" id="Phobius"/>
    </source>
</evidence>
<evidence type="ECO:0000313" key="3">
    <source>
        <dbReference type="EMBL" id="RUO30156.1"/>
    </source>
</evidence>
<evidence type="ECO:0000256" key="1">
    <source>
        <dbReference type="SAM" id="Coils"/>
    </source>
</evidence>
<dbReference type="InterPro" id="IPR046703">
    <property type="entry name" value="DUF6776"/>
</dbReference>
<reference evidence="3 4" key="1">
    <citation type="journal article" date="2011" name="Front. Microbiol.">
        <title>Genomic signatures of strain selection and enhancement in Bacillus atrophaeus var. globigii, a historical biowarfare simulant.</title>
        <authorList>
            <person name="Gibbons H.S."/>
            <person name="Broomall S.M."/>
            <person name="McNew L.A."/>
            <person name="Daligault H."/>
            <person name="Chapman C."/>
            <person name="Bruce D."/>
            <person name="Karavis M."/>
            <person name="Krepps M."/>
            <person name="McGregor P.A."/>
            <person name="Hong C."/>
            <person name="Park K.H."/>
            <person name="Akmal A."/>
            <person name="Feldman A."/>
            <person name="Lin J.S."/>
            <person name="Chang W.E."/>
            <person name="Higgs B.W."/>
            <person name="Demirev P."/>
            <person name="Lindquist J."/>
            <person name="Liem A."/>
            <person name="Fochler E."/>
            <person name="Read T.D."/>
            <person name="Tapia R."/>
            <person name="Johnson S."/>
            <person name="Bishop-Lilly K.A."/>
            <person name="Detter C."/>
            <person name="Han C."/>
            <person name="Sozhamannan S."/>
            <person name="Rosenzweig C.N."/>
            <person name="Skowronski E.W."/>
        </authorList>
    </citation>
    <scope>NUCLEOTIDE SEQUENCE [LARGE SCALE GENOMIC DNA]</scope>
    <source>
        <strain evidence="3 4">GYP-17</strain>
    </source>
</reference>
<dbReference type="AlphaFoldDB" id="A0A432WCR8"/>
<sequence>MTATPEQGRFYQFLRYAGVAVVFVILGFFGGNARLNYLEQSTRLQENQRQTLHQRVDRLEYRNNILQVELDVERAANRALQNEIREALDENASIRRELAFYQRVMAPELDADGVTIDSFHISPISADRGFYFRLILLQLERIEQLMTGTIVVTVRGHQGNQRRDLNLLELAGLEGDANRFAMNYFALTEGSFVLPEGFVPDTVQVQVRARGGRQTERYFPWDDLISESLLPESPES</sequence>
<comment type="caution">
    <text evidence="3">The sequence shown here is derived from an EMBL/GenBank/DDBJ whole genome shotgun (WGS) entry which is preliminary data.</text>
</comment>
<dbReference type="Pfam" id="PF20567">
    <property type="entry name" value="DUF6776"/>
    <property type="match status" value="1"/>
</dbReference>
<proteinExistence type="predicted"/>
<keyword evidence="2" id="KW-0472">Membrane</keyword>
<dbReference type="EMBL" id="PIPM01000010">
    <property type="protein sequence ID" value="RUO30156.1"/>
    <property type="molecule type" value="Genomic_DNA"/>
</dbReference>
<protein>
    <submittedName>
        <fullName evidence="3">Uncharacterized protein</fullName>
    </submittedName>
</protein>
<keyword evidence="2" id="KW-0812">Transmembrane</keyword>
<dbReference type="RefSeq" id="WP_126777351.1">
    <property type="nucleotide sequence ID" value="NZ_PIPM01000010.1"/>
</dbReference>
<dbReference type="Proteomes" id="UP000288405">
    <property type="component" value="Unassembled WGS sequence"/>
</dbReference>
<accession>A0A432WCR8</accession>
<evidence type="ECO:0000313" key="4">
    <source>
        <dbReference type="Proteomes" id="UP000288405"/>
    </source>
</evidence>
<gene>
    <name evidence="3" type="ORF">CWE11_09370</name>
</gene>
<organism evidence="3 4">
    <name type="scientific">Aliidiomarina sanyensis</name>
    <dbReference type="NCBI Taxonomy" id="1249555"/>
    <lineage>
        <taxon>Bacteria</taxon>
        <taxon>Pseudomonadati</taxon>
        <taxon>Pseudomonadota</taxon>
        <taxon>Gammaproteobacteria</taxon>
        <taxon>Alteromonadales</taxon>
        <taxon>Idiomarinaceae</taxon>
        <taxon>Aliidiomarina</taxon>
    </lineage>
</organism>